<dbReference type="KEGG" id="llh:I41_51040"/>
<dbReference type="AlphaFoldDB" id="A0A517U5F9"/>
<evidence type="ECO:0000313" key="3">
    <source>
        <dbReference type="EMBL" id="QDT75861.1"/>
    </source>
</evidence>
<keyword evidence="1" id="KW-0812">Transmembrane</keyword>
<keyword evidence="1" id="KW-0472">Membrane</keyword>
<dbReference type="RefSeq" id="WP_168206815.1">
    <property type="nucleotide sequence ID" value="NZ_CP036339.1"/>
</dbReference>
<keyword evidence="1" id="KW-1133">Transmembrane helix</keyword>
<organism evidence="3 4">
    <name type="scientific">Lacipirellula limnantheis</name>
    <dbReference type="NCBI Taxonomy" id="2528024"/>
    <lineage>
        <taxon>Bacteria</taxon>
        <taxon>Pseudomonadati</taxon>
        <taxon>Planctomycetota</taxon>
        <taxon>Planctomycetia</taxon>
        <taxon>Pirellulales</taxon>
        <taxon>Lacipirellulaceae</taxon>
        <taxon>Lacipirellula</taxon>
    </lineage>
</organism>
<evidence type="ECO:0000313" key="4">
    <source>
        <dbReference type="Proteomes" id="UP000317909"/>
    </source>
</evidence>
<dbReference type="KEGG" id="llh:I41_23280"/>
<proteinExistence type="predicted"/>
<reference evidence="3 4" key="1">
    <citation type="submission" date="2019-02" db="EMBL/GenBank/DDBJ databases">
        <title>Deep-cultivation of Planctomycetes and their phenomic and genomic characterization uncovers novel biology.</title>
        <authorList>
            <person name="Wiegand S."/>
            <person name="Jogler M."/>
            <person name="Boedeker C."/>
            <person name="Pinto D."/>
            <person name="Vollmers J."/>
            <person name="Rivas-Marin E."/>
            <person name="Kohn T."/>
            <person name="Peeters S.H."/>
            <person name="Heuer A."/>
            <person name="Rast P."/>
            <person name="Oberbeckmann S."/>
            <person name="Bunk B."/>
            <person name="Jeske O."/>
            <person name="Meyerdierks A."/>
            <person name="Storesund J.E."/>
            <person name="Kallscheuer N."/>
            <person name="Luecker S."/>
            <person name="Lage O.M."/>
            <person name="Pohl T."/>
            <person name="Merkel B.J."/>
            <person name="Hornburger P."/>
            <person name="Mueller R.-W."/>
            <person name="Bruemmer F."/>
            <person name="Labrenz M."/>
            <person name="Spormann A.M."/>
            <person name="Op den Camp H."/>
            <person name="Overmann J."/>
            <person name="Amann R."/>
            <person name="Jetten M.S.M."/>
            <person name="Mascher T."/>
            <person name="Medema M.H."/>
            <person name="Devos D.P."/>
            <person name="Kaster A.-K."/>
            <person name="Ovreas L."/>
            <person name="Rohde M."/>
            <person name="Galperin M.Y."/>
            <person name="Jogler C."/>
        </authorList>
    </citation>
    <scope>NUCLEOTIDE SEQUENCE [LARGE SCALE GENOMIC DNA]</scope>
    <source>
        <strain evidence="3 4">I41</strain>
    </source>
</reference>
<dbReference type="EMBL" id="CP036339">
    <property type="protein sequence ID" value="QDT75861.1"/>
    <property type="molecule type" value="Genomic_DNA"/>
</dbReference>
<feature type="transmembrane region" description="Helical" evidence="1">
    <location>
        <begin position="32"/>
        <end position="51"/>
    </location>
</feature>
<gene>
    <name evidence="2" type="ORF">I41_23280</name>
    <name evidence="3" type="ORF">I41_51040</name>
</gene>
<keyword evidence="4" id="KW-1185">Reference proteome</keyword>
<sequence length="56" mass="6314">MLRRHNLLVLALQVILVGCVPVMWFMHNPYKLTAAIIAPVAGLLWIVAVLFERKSS</sequence>
<dbReference type="Proteomes" id="UP000317909">
    <property type="component" value="Chromosome"/>
</dbReference>
<evidence type="ECO:0000313" key="2">
    <source>
        <dbReference type="EMBL" id="QDT73139.1"/>
    </source>
</evidence>
<dbReference type="PROSITE" id="PS51257">
    <property type="entry name" value="PROKAR_LIPOPROTEIN"/>
    <property type="match status" value="1"/>
</dbReference>
<accession>A0A517U5F9</accession>
<feature type="transmembrane region" description="Helical" evidence="1">
    <location>
        <begin position="7"/>
        <end position="26"/>
    </location>
</feature>
<evidence type="ECO:0000256" key="1">
    <source>
        <dbReference type="SAM" id="Phobius"/>
    </source>
</evidence>
<name>A0A517U5F9_9BACT</name>
<protein>
    <submittedName>
        <fullName evidence="3">Uncharacterized protein</fullName>
    </submittedName>
</protein>
<dbReference type="EMBL" id="CP036339">
    <property type="protein sequence ID" value="QDT73139.1"/>
    <property type="molecule type" value="Genomic_DNA"/>
</dbReference>